<proteinExistence type="inferred from homology"/>
<evidence type="ECO:0000313" key="4">
    <source>
        <dbReference type="Proteomes" id="UP001144471"/>
    </source>
</evidence>
<dbReference type="InterPro" id="IPR050190">
    <property type="entry name" value="UPF0213_domain"/>
</dbReference>
<dbReference type="CDD" id="cd10456">
    <property type="entry name" value="GIY-YIG_UPF0213"/>
    <property type="match status" value="1"/>
</dbReference>
<dbReference type="InterPro" id="IPR000305">
    <property type="entry name" value="GIY-YIG_endonuc"/>
</dbReference>
<protein>
    <submittedName>
        <fullName evidence="3">UPF0213 protein</fullName>
    </submittedName>
</protein>
<reference evidence="3" key="1">
    <citation type="submission" date="2022-12" db="EMBL/GenBank/DDBJ databases">
        <title>Reference genome sequencing for broad-spectrum identification of bacterial and archaeal isolates by mass spectrometry.</title>
        <authorList>
            <person name="Sekiguchi Y."/>
            <person name="Tourlousse D.M."/>
        </authorList>
    </citation>
    <scope>NUCLEOTIDE SEQUENCE</scope>
    <source>
        <strain evidence="3">10succ1</strain>
    </source>
</reference>
<dbReference type="PANTHER" id="PTHR34477:SF1">
    <property type="entry name" value="UPF0213 PROTEIN YHBQ"/>
    <property type="match status" value="1"/>
</dbReference>
<organism evidence="3 4">
    <name type="scientific">Propionigenium maris DSM 9537</name>
    <dbReference type="NCBI Taxonomy" id="1123000"/>
    <lineage>
        <taxon>Bacteria</taxon>
        <taxon>Fusobacteriati</taxon>
        <taxon>Fusobacteriota</taxon>
        <taxon>Fusobacteriia</taxon>
        <taxon>Fusobacteriales</taxon>
        <taxon>Fusobacteriaceae</taxon>
        <taxon>Propionigenium</taxon>
    </lineage>
</organism>
<dbReference type="AlphaFoldDB" id="A0A9W6LP79"/>
<keyword evidence="4" id="KW-1185">Reference proteome</keyword>
<evidence type="ECO:0000256" key="1">
    <source>
        <dbReference type="ARBA" id="ARBA00007435"/>
    </source>
</evidence>
<evidence type="ECO:0000259" key="2">
    <source>
        <dbReference type="PROSITE" id="PS50164"/>
    </source>
</evidence>
<comment type="similarity">
    <text evidence="1">Belongs to the UPF0213 family.</text>
</comment>
<dbReference type="Gene3D" id="3.40.1440.10">
    <property type="entry name" value="GIY-YIG endonuclease"/>
    <property type="match status" value="1"/>
</dbReference>
<dbReference type="PANTHER" id="PTHR34477">
    <property type="entry name" value="UPF0213 PROTEIN YHBQ"/>
    <property type="match status" value="1"/>
</dbReference>
<dbReference type="EMBL" id="BSDY01000018">
    <property type="protein sequence ID" value="GLI57423.1"/>
    <property type="molecule type" value="Genomic_DNA"/>
</dbReference>
<name>A0A9W6LP79_9FUSO</name>
<evidence type="ECO:0000313" key="3">
    <source>
        <dbReference type="EMBL" id="GLI57423.1"/>
    </source>
</evidence>
<dbReference type="SUPFAM" id="SSF82771">
    <property type="entry name" value="GIY-YIG endonuclease"/>
    <property type="match status" value="1"/>
</dbReference>
<dbReference type="Proteomes" id="UP001144471">
    <property type="component" value="Unassembled WGS sequence"/>
</dbReference>
<sequence>MKDIYYIYILRCEGDTLYTGIARDYRARYEKHLAGTGAKYTRSRKPVRIERVWQTQGRSAASRVEYFLKKNPRKTKERFIGEANLFVERVFEKLDIDIEISKD</sequence>
<comment type="caution">
    <text evidence="3">The sequence shown here is derived from an EMBL/GenBank/DDBJ whole genome shotgun (WGS) entry which is preliminary data.</text>
</comment>
<dbReference type="RefSeq" id="WP_281837033.1">
    <property type="nucleotide sequence ID" value="NZ_BSDY01000018.1"/>
</dbReference>
<gene>
    <name evidence="3" type="ORF">PM10SUCC1_29370</name>
</gene>
<dbReference type="Pfam" id="PF01541">
    <property type="entry name" value="GIY-YIG"/>
    <property type="match status" value="1"/>
</dbReference>
<accession>A0A9W6LP79</accession>
<dbReference type="InterPro" id="IPR035901">
    <property type="entry name" value="GIY-YIG_endonuc_sf"/>
</dbReference>
<feature type="domain" description="GIY-YIG" evidence="2">
    <location>
        <begin position="3"/>
        <end position="78"/>
    </location>
</feature>
<dbReference type="PROSITE" id="PS50164">
    <property type="entry name" value="GIY_YIG"/>
    <property type="match status" value="1"/>
</dbReference>